<proteinExistence type="predicted"/>
<evidence type="ECO:0000313" key="2">
    <source>
        <dbReference type="EMBL" id="SVA45574.1"/>
    </source>
</evidence>
<dbReference type="AlphaFoldDB" id="A0A381VZA4"/>
<dbReference type="InterPro" id="IPR036249">
    <property type="entry name" value="Thioredoxin-like_sf"/>
</dbReference>
<dbReference type="CDD" id="cd02966">
    <property type="entry name" value="TlpA_like_family"/>
    <property type="match status" value="1"/>
</dbReference>
<feature type="domain" description="Alkyl hydroperoxide reductase subunit C/ Thiol specific antioxidant" evidence="1">
    <location>
        <begin position="1"/>
        <end position="69"/>
    </location>
</feature>
<sequence length="92" mass="10270">MRAAYENHQEEGFAVLSVSVRESDQVIREFISRHDLTYPFLMDRDGSASLDFKVTSTPTTFFIGPDGTILGTKAGMVSREWLEGHIRTSTGT</sequence>
<accession>A0A381VZA4</accession>
<gene>
    <name evidence="2" type="ORF">METZ01_LOCUS98428</name>
</gene>
<dbReference type="InterPro" id="IPR050553">
    <property type="entry name" value="Thioredoxin_ResA/DsbE_sf"/>
</dbReference>
<organism evidence="2">
    <name type="scientific">marine metagenome</name>
    <dbReference type="NCBI Taxonomy" id="408172"/>
    <lineage>
        <taxon>unclassified sequences</taxon>
        <taxon>metagenomes</taxon>
        <taxon>ecological metagenomes</taxon>
    </lineage>
</organism>
<dbReference type="Pfam" id="PF00578">
    <property type="entry name" value="AhpC-TSA"/>
    <property type="match status" value="1"/>
</dbReference>
<dbReference type="GO" id="GO:0016491">
    <property type="term" value="F:oxidoreductase activity"/>
    <property type="evidence" value="ECO:0007669"/>
    <property type="project" value="InterPro"/>
</dbReference>
<reference evidence="2" key="1">
    <citation type="submission" date="2018-05" db="EMBL/GenBank/DDBJ databases">
        <authorList>
            <person name="Lanie J.A."/>
            <person name="Ng W.-L."/>
            <person name="Kazmierczak K.M."/>
            <person name="Andrzejewski T.M."/>
            <person name="Davidsen T.M."/>
            <person name="Wayne K.J."/>
            <person name="Tettelin H."/>
            <person name="Glass J.I."/>
            <person name="Rusch D."/>
            <person name="Podicherti R."/>
            <person name="Tsui H.-C.T."/>
            <person name="Winkler M.E."/>
        </authorList>
    </citation>
    <scope>NUCLEOTIDE SEQUENCE</scope>
</reference>
<dbReference type="SUPFAM" id="SSF52833">
    <property type="entry name" value="Thioredoxin-like"/>
    <property type="match status" value="1"/>
</dbReference>
<dbReference type="EMBL" id="UINC01010226">
    <property type="protein sequence ID" value="SVA45574.1"/>
    <property type="molecule type" value="Genomic_DNA"/>
</dbReference>
<name>A0A381VZA4_9ZZZZ</name>
<dbReference type="PANTHER" id="PTHR42852">
    <property type="entry name" value="THIOL:DISULFIDE INTERCHANGE PROTEIN DSBE"/>
    <property type="match status" value="1"/>
</dbReference>
<dbReference type="PANTHER" id="PTHR42852:SF17">
    <property type="entry name" value="THIOREDOXIN-LIKE PROTEIN HI_1115"/>
    <property type="match status" value="1"/>
</dbReference>
<protein>
    <recommendedName>
        <fullName evidence="1">Alkyl hydroperoxide reductase subunit C/ Thiol specific antioxidant domain-containing protein</fullName>
    </recommendedName>
</protein>
<dbReference type="Gene3D" id="3.40.30.10">
    <property type="entry name" value="Glutaredoxin"/>
    <property type="match status" value="1"/>
</dbReference>
<evidence type="ECO:0000259" key="1">
    <source>
        <dbReference type="Pfam" id="PF00578"/>
    </source>
</evidence>
<dbReference type="GO" id="GO:0016209">
    <property type="term" value="F:antioxidant activity"/>
    <property type="evidence" value="ECO:0007669"/>
    <property type="project" value="InterPro"/>
</dbReference>
<dbReference type="InterPro" id="IPR000866">
    <property type="entry name" value="AhpC/TSA"/>
</dbReference>